<gene>
    <name evidence="1" type="ORF">CDV36_014064</name>
</gene>
<dbReference type="OrthoDB" id="3692147at2759"/>
<dbReference type="AlphaFoldDB" id="A0A3M2RJ60"/>
<dbReference type="EMBL" id="NKUJ01000423">
    <property type="protein sequence ID" value="RMJ05274.1"/>
    <property type="molecule type" value="Genomic_DNA"/>
</dbReference>
<keyword evidence="2" id="KW-1185">Reference proteome</keyword>
<evidence type="ECO:0000313" key="2">
    <source>
        <dbReference type="Proteomes" id="UP000277212"/>
    </source>
</evidence>
<organism evidence="1 2">
    <name type="scientific">Fusarium kuroshium</name>
    <dbReference type="NCBI Taxonomy" id="2010991"/>
    <lineage>
        <taxon>Eukaryota</taxon>
        <taxon>Fungi</taxon>
        <taxon>Dikarya</taxon>
        <taxon>Ascomycota</taxon>
        <taxon>Pezizomycotina</taxon>
        <taxon>Sordariomycetes</taxon>
        <taxon>Hypocreomycetidae</taxon>
        <taxon>Hypocreales</taxon>
        <taxon>Nectriaceae</taxon>
        <taxon>Fusarium</taxon>
        <taxon>Fusarium solani species complex</taxon>
    </lineage>
</organism>
<evidence type="ECO:0000313" key="1">
    <source>
        <dbReference type="EMBL" id="RMJ05274.1"/>
    </source>
</evidence>
<dbReference type="Proteomes" id="UP000277212">
    <property type="component" value="Unassembled WGS sequence"/>
</dbReference>
<reference evidence="1 2" key="1">
    <citation type="submission" date="2017-06" db="EMBL/GenBank/DDBJ databases">
        <title>Comparative genomic analysis of Ambrosia Fusariam Clade fungi.</title>
        <authorList>
            <person name="Stajich J.E."/>
            <person name="Carrillo J."/>
            <person name="Kijimoto T."/>
            <person name="Eskalen A."/>
            <person name="O'Donnell K."/>
            <person name="Kasson M."/>
        </authorList>
    </citation>
    <scope>NUCLEOTIDE SEQUENCE [LARGE SCALE GENOMIC DNA]</scope>
    <source>
        <strain evidence="1">UCR3666</strain>
    </source>
</reference>
<name>A0A3M2RJ60_9HYPO</name>
<protein>
    <submittedName>
        <fullName evidence="1">Uncharacterized protein</fullName>
    </submittedName>
</protein>
<sequence length="197" mass="23544">MPSNLLWKLTHWDRLPVRSPRYPKLRECASKLDTAIKLRLSKMRQVTRFIRAMEGKDCRLRETGSKKVHVYLSMGVDWQNMDLLTPLWLFNLDFDGPYMLPKRRRKKKTRHPVFDKEMKHVLWCDSPGCATGLELRWMRMVKTVYNETRGCRKVRSTDKFDLAEFSSSRWLSLEYDAFYEARSKYGDSPAARPVFWR</sequence>
<accession>A0A3M2RJ60</accession>
<proteinExistence type="predicted"/>
<comment type="caution">
    <text evidence="1">The sequence shown here is derived from an EMBL/GenBank/DDBJ whole genome shotgun (WGS) entry which is preliminary data.</text>
</comment>